<gene>
    <name evidence="2" type="ORF">ACFP50_01235</name>
</gene>
<protein>
    <submittedName>
        <fullName evidence="2">SDR family NAD(P)-dependent oxidoreductase</fullName>
    </submittedName>
</protein>
<reference evidence="3" key="1">
    <citation type="journal article" date="2019" name="Int. J. Syst. Evol. Microbiol.">
        <title>The Global Catalogue of Microorganisms (GCM) 10K type strain sequencing project: providing services to taxonomists for standard genome sequencing and annotation.</title>
        <authorList>
            <consortium name="The Broad Institute Genomics Platform"/>
            <consortium name="The Broad Institute Genome Sequencing Center for Infectious Disease"/>
            <person name="Wu L."/>
            <person name="Ma J."/>
        </authorList>
    </citation>
    <scope>NUCLEOTIDE SEQUENCE [LARGE SCALE GENOMIC DNA]</scope>
    <source>
        <strain evidence="3">JCM 12763</strain>
    </source>
</reference>
<evidence type="ECO:0000313" key="2">
    <source>
        <dbReference type="EMBL" id="MFC6054157.1"/>
    </source>
</evidence>
<dbReference type="PRINTS" id="PR00081">
    <property type="entry name" value="GDHRDH"/>
</dbReference>
<dbReference type="Proteomes" id="UP001596242">
    <property type="component" value="Unassembled WGS sequence"/>
</dbReference>
<dbReference type="Pfam" id="PF00106">
    <property type="entry name" value="adh_short"/>
    <property type="match status" value="1"/>
</dbReference>
<dbReference type="RefSeq" id="WP_386392343.1">
    <property type="nucleotide sequence ID" value="NZ_JBHSPT010000003.1"/>
</dbReference>
<dbReference type="PANTHER" id="PTHR43157">
    <property type="entry name" value="PHOSPHATIDYLINOSITOL-GLYCAN BIOSYNTHESIS CLASS F PROTEIN-RELATED"/>
    <property type="match status" value="1"/>
</dbReference>
<dbReference type="EMBL" id="JBHSPT010000003">
    <property type="protein sequence ID" value="MFC6054157.1"/>
    <property type="molecule type" value="Genomic_DNA"/>
</dbReference>
<comment type="caution">
    <text evidence="2">The sequence shown here is derived from an EMBL/GenBank/DDBJ whole genome shotgun (WGS) entry which is preliminary data.</text>
</comment>
<dbReference type="SUPFAM" id="SSF51735">
    <property type="entry name" value="NAD(P)-binding Rossmann-fold domains"/>
    <property type="match status" value="1"/>
</dbReference>
<proteinExistence type="predicted"/>
<dbReference type="Gene3D" id="3.40.50.720">
    <property type="entry name" value="NAD(P)-binding Rossmann-like Domain"/>
    <property type="match status" value="1"/>
</dbReference>
<dbReference type="InterPro" id="IPR036291">
    <property type="entry name" value="NAD(P)-bd_dom_sf"/>
</dbReference>
<keyword evidence="3" id="KW-1185">Reference proteome</keyword>
<evidence type="ECO:0000256" key="1">
    <source>
        <dbReference type="ARBA" id="ARBA00023002"/>
    </source>
</evidence>
<organism evidence="2 3">
    <name type="scientific">Streptomyces pratens</name>
    <dbReference type="NCBI Taxonomy" id="887456"/>
    <lineage>
        <taxon>Bacteria</taxon>
        <taxon>Bacillati</taxon>
        <taxon>Actinomycetota</taxon>
        <taxon>Actinomycetes</taxon>
        <taxon>Kitasatosporales</taxon>
        <taxon>Streptomycetaceae</taxon>
        <taxon>Streptomyces</taxon>
    </lineage>
</organism>
<accession>A0ABW1LTH0</accession>
<sequence>MAPVQHPVRREPVLPKTVVITGASDGTGAAAARRLVRDGHRVVVVGRSAAKTKAVADELGVHCFVADFAHLHQVRTLAAQLADHCPRIDVLVNNAGAILGDRHVTADGFEETFQVNYLAPFLLTNLLLDTLLASQALVVQTSSNAARLSAHVDLDDLDNARNYSPVRAYGNAKLELVLFTRELHDRYHEQGLSAVAFHPGGVSSNFARASRSPVGSLFRTPVPRLFFQSPEKAARHLLRFVTPTPEDSVVSGAYYENGKPRTIKAPPIGPQLWEATTALLDLNKT</sequence>
<dbReference type="InterPro" id="IPR002347">
    <property type="entry name" value="SDR_fam"/>
</dbReference>
<keyword evidence="1" id="KW-0560">Oxidoreductase</keyword>
<name>A0ABW1LTH0_9ACTN</name>
<evidence type="ECO:0000313" key="3">
    <source>
        <dbReference type="Proteomes" id="UP001596242"/>
    </source>
</evidence>
<dbReference type="PANTHER" id="PTHR43157:SF31">
    <property type="entry name" value="PHOSPHATIDYLINOSITOL-GLYCAN BIOSYNTHESIS CLASS F PROTEIN"/>
    <property type="match status" value="1"/>
</dbReference>